<comment type="similarity">
    <text evidence="3">Belongs to the HARBI1 family.</text>
</comment>
<evidence type="ECO:0000256" key="4">
    <source>
        <dbReference type="ARBA" id="ARBA00022722"/>
    </source>
</evidence>
<keyword evidence="5" id="KW-0479">Metal-binding</keyword>
<dbReference type="GO" id="GO:0016787">
    <property type="term" value="F:hydrolase activity"/>
    <property type="evidence" value="ECO:0007669"/>
    <property type="project" value="UniProtKB-KW"/>
</dbReference>
<keyword evidence="10" id="KW-1185">Reference proteome</keyword>
<sequence>MKKKIEQSGEKWHLSGDATYPIRVWLLTPFRDYANLTPKQTICNYRLSSARVKIENAFGLLKQRFRQLQRLEFLRVLNTSRFIIACCVLHNLCIMNNDLWESVTEIEDEIVPVELNDDDAARQPGEVKRIRIQAYI</sequence>
<keyword evidence="7" id="KW-0539">Nucleus</keyword>
<dbReference type="GO" id="GO:0005634">
    <property type="term" value="C:nucleus"/>
    <property type="evidence" value="ECO:0007669"/>
    <property type="project" value="UniProtKB-SubCell"/>
</dbReference>
<name>A0AAV8ZRM3_9CUCU</name>
<evidence type="ECO:0000259" key="8">
    <source>
        <dbReference type="Pfam" id="PF13359"/>
    </source>
</evidence>
<dbReference type="PANTHER" id="PTHR22930">
    <property type="match status" value="1"/>
</dbReference>
<protein>
    <recommendedName>
        <fullName evidence="8">DDE Tnp4 domain-containing protein</fullName>
    </recommendedName>
</protein>
<comment type="caution">
    <text evidence="9">The sequence shown here is derived from an EMBL/GenBank/DDBJ whole genome shotgun (WGS) entry which is preliminary data.</text>
</comment>
<dbReference type="GO" id="GO:0004518">
    <property type="term" value="F:nuclease activity"/>
    <property type="evidence" value="ECO:0007669"/>
    <property type="project" value="UniProtKB-KW"/>
</dbReference>
<comment type="cofactor">
    <cofactor evidence="1">
        <name>a divalent metal cation</name>
        <dbReference type="ChEBI" id="CHEBI:60240"/>
    </cofactor>
</comment>
<comment type="subcellular location">
    <subcellularLocation>
        <location evidence="2">Nucleus</location>
    </subcellularLocation>
</comment>
<dbReference type="PANTHER" id="PTHR22930:SF85">
    <property type="entry name" value="GH03217P-RELATED"/>
    <property type="match status" value="1"/>
</dbReference>
<evidence type="ECO:0000256" key="5">
    <source>
        <dbReference type="ARBA" id="ARBA00022723"/>
    </source>
</evidence>
<dbReference type="Proteomes" id="UP001162156">
    <property type="component" value="Unassembled WGS sequence"/>
</dbReference>
<evidence type="ECO:0000313" key="10">
    <source>
        <dbReference type="Proteomes" id="UP001162156"/>
    </source>
</evidence>
<dbReference type="InterPro" id="IPR027806">
    <property type="entry name" value="HARBI1_dom"/>
</dbReference>
<dbReference type="EMBL" id="JANEYF010000500">
    <property type="protein sequence ID" value="KAJ8969612.1"/>
    <property type="molecule type" value="Genomic_DNA"/>
</dbReference>
<evidence type="ECO:0000256" key="6">
    <source>
        <dbReference type="ARBA" id="ARBA00022801"/>
    </source>
</evidence>
<gene>
    <name evidence="9" type="ORF">NQ314_001667</name>
</gene>
<dbReference type="InterPro" id="IPR045249">
    <property type="entry name" value="HARBI1-like"/>
</dbReference>
<keyword evidence="4" id="KW-0540">Nuclease</keyword>
<evidence type="ECO:0000256" key="7">
    <source>
        <dbReference type="ARBA" id="ARBA00023242"/>
    </source>
</evidence>
<dbReference type="Pfam" id="PF13359">
    <property type="entry name" value="DDE_Tnp_4"/>
    <property type="match status" value="1"/>
</dbReference>
<feature type="domain" description="DDE Tnp4" evidence="8">
    <location>
        <begin position="13"/>
        <end position="91"/>
    </location>
</feature>
<dbReference type="GO" id="GO:0046872">
    <property type="term" value="F:metal ion binding"/>
    <property type="evidence" value="ECO:0007669"/>
    <property type="project" value="UniProtKB-KW"/>
</dbReference>
<evidence type="ECO:0000256" key="3">
    <source>
        <dbReference type="ARBA" id="ARBA00006958"/>
    </source>
</evidence>
<dbReference type="AlphaFoldDB" id="A0AAV8ZRM3"/>
<keyword evidence="6" id="KW-0378">Hydrolase</keyword>
<proteinExistence type="inferred from homology"/>
<reference evidence="9" key="1">
    <citation type="journal article" date="2023" name="Insect Mol. Biol.">
        <title>Genome sequencing provides insights into the evolution of gene families encoding plant cell wall-degrading enzymes in longhorned beetles.</title>
        <authorList>
            <person name="Shin N.R."/>
            <person name="Okamura Y."/>
            <person name="Kirsch R."/>
            <person name="Pauchet Y."/>
        </authorList>
    </citation>
    <scope>NUCLEOTIDE SEQUENCE</scope>
    <source>
        <strain evidence="9">RBIC_L_NR</strain>
    </source>
</reference>
<evidence type="ECO:0000313" key="9">
    <source>
        <dbReference type="EMBL" id="KAJ8969612.1"/>
    </source>
</evidence>
<organism evidence="9 10">
    <name type="scientific">Rhamnusium bicolor</name>
    <dbReference type="NCBI Taxonomy" id="1586634"/>
    <lineage>
        <taxon>Eukaryota</taxon>
        <taxon>Metazoa</taxon>
        <taxon>Ecdysozoa</taxon>
        <taxon>Arthropoda</taxon>
        <taxon>Hexapoda</taxon>
        <taxon>Insecta</taxon>
        <taxon>Pterygota</taxon>
        <taxon>Neoptera</taxon>
        <taxon>Endopterygota</taxon>
        <taxon>Coleoptera</taxon>
        <taxon>Polyphaga</taxon>
        <taxon>Cucujiformia</taxon>
        <taxon>Chrysomeloidea</taxon>
        <taxon>Cerambycidae</taxon>
        <taxon>Lepturinae</taxon>
        <taxon>Rhagiini</taxon>
        <taxon>Rhamnusium</taxon>
    </lineage>
</organism>
<evidence type="ECO:0000256" key="1">
    <source>
        <dbReference type="ARBA" id="ARBA00001968"/>
    </source>
</evidence>
<accession>A0AAV8ZRM3</accession>
<evidence type="ECO:0000256" key="2">
    <source>
        <dbReference type="ARBA" id="ARBA00004123"/>
    </source>
</evidence>